<dbReference type="PANTHER" id="PTHR35391:SF7">
    <property type="entry name" value="C2H2-TYPE DOMAIN-CONTAINING PROTEIN"/>
    <property type="match status" value="1"/>
</dbReference>
<organism evidence="2 3">
    <name type="scientific">Cudoniella acicularis</name>
    <dbReference type="NCBI Taxonomy" id="354080"/>
    <lineage>
        <taxon>Eukaryota</taxon>
        <taxon>Fungi</taxon>
        <taxon>Dikarya</taxon>
        <taxon>Ascomycota</taxon>
        <taxon>Pezizomycotina</taxon>
        <taxon>Leotiomycetes</taxon>
        <taxon>Helotiales</taxon>
        <taxon>Tricladiaceae</taxon>
        <taxon>Cudoniella</taxon>
    </lineage>
</organism>
<sequence>MALRVEQQQYTIAGDAELCLHSFQHCLQQSASIHPRCTSLVEDQLARFSVWTANIGVFAPGRASMDHRLREVPDVQDIVRGILDVLDDRIQNCSAVLKALDNLHPGKSGVAEVVENENLDRSVRAIANEISLLHRLLNTIRRASKHSQSVKAIKLFQIKDDEGNDAEPFLQEVFASYIYDRFKGIGEAIRQRLASTMLLRRKRILYRRSRYGQAPIKPKKTISQPTVTLPLVQQQAAGALEQPRRPDAPEVAAESTQTIVQSLAVTATTLAPDSFKKASAPSIISVSKTVSLGDHQDLIFPPAPTGCIKQKYKQLKKQRKEGHTAYLESLRRSLDAGIKGSSPKLLSEFHQETSDAEAKLQNTLDKDWDSCIRAIVEVTCPFCFYTLPSLDVVDEKKWKSHVRDDLDAYVCLFEECDTPEELYNHSDEWLKHMRVHALRWRCNSKSHDVRVFVTRDDYMDHISKVHKGAFTEAQLRVLAERNSRTIGPLFESCPLCGAEEVKGLMEDHIVGHLRSIALKSLPAYQDGGSESSRSEGGSLGTSGPPSRTTIKMDPERYLKPTFDDEVSSALKPSMDPSTDSVEESLFVGVLKSDQRRFEWGFVTDAHGSSQSIENDSIIQSLLKHQHKRLSQGSRPTIQRRSSLSSATSGTINEQRGVVFDGDLQNASLGGREAVVEQLLFDKGADINAKRGKRNNVFQTAGTKSTEAIIQLLFNKREI</sequence>
<accession>A0A8H4RB43</accession>
<protein>
    <submittedName>
        <fullName evidence="2">Uncharacterized protein</fullName>
    </submittedName>
</protein>
<evidence type="ECO:0000313" key="3">
    <source>
        <dbReference type="Proteomes" id="UP000566819"/>
    </source>
</evidence>
<dbReference type="AlphaFoldDB" id="A0A8H4RB43"/>
<gene>
    <name evidence="2" type="ORF">G7Y89_g12090</name>
</gene>
<proteinExistence type="predicted"/>
<name>A0A8H4RB43_9HELO</name>
<feature type="compositionally biased region" description="Low complexity" evidence="1">
    <location>
        <begin position="527"/>
        <end position="536"/>
    </location>
</feature>
<dbReference type="PANTHER" id="PTHR35391">
    <property type="entry name" value="C2H2-TYPE DOMAIN-CONTAINING PROTEIN-RELATED"/>
    <property type="match status" value="1"/>
</dbReference>
<dbReference type="OrthoDB" id="20872at2759"/>
<feature type="compositionally biased region" description="Polar residues" evidence="1">
    <location>
        <begin position="630"/>
        <end position="649"/>
    </location>
</feature>
<comment type="caution">
    <text evidence="2">The sequence shown here is derived from an EMBL/GenBank/DDBJ whole genome shotgun (WGS) entry which is preliminary data.</text>
</comment>
<feature type="region of interest" description="Disordered" evidence="1">
    <location>
        <begin position="524"/>
        <end position="556"/>
    </location>
</feature>
<reference evidence="2 3" key="1">
    <citation type="submission" date="2020-03" db="EMBL/GenBank/DDBJ databases">
        <title>Draft Genome Sequence of Cudoniella acicularis.</title>
        <authorList>
            <person name="Buettner E."/>
            <person name="Kellner H."/>
        </authorList>
    </citation>
    <scope>NUCLEOTIDE SEQUENCE [LARGE SCALE GENOMIC DNA]</scope>
    <source>
        <strain evidence="2 3">DSM 108380</strain>
    </source>
</reference>
<dbReference type="Proteomes" id="UP000566819">
    <property type="component" value="Unassembled WGS sequence"/>
</dbReference>
<evidence type="ECO:0000313" key="2">
    <source>
        <dbReference type="EMBL" id="KAF4626071.1"/>
    </source>
</evidence>
<keyword evidence="3" id="KW-1185">Reference proteome</keyword>
<dbReference type="EMBL" id="JAAMPI010001232">
    <property type="protein sequence ID" value="KAF4626071.1"/>
    <property type="molecule type" value="Genomic_DNA"/>
</dbReference>
<evidence type="ECO:0000256" key="1">
    <source>
        <dbReference type="SAM" id="MobiDB-lite"/>
    </source>
</evidence>
<feature type="region of interest" description="Disordered" evidence="1">
    <location>
        <begin position="628"/>
        <end position="649"/>
    </location>
</feature>